<gene>
    <name evidence="1" type="ORF">GCM10020369_53320</name>
</gene>
<organism evidence="1 2">
    <name type="scientific">Cryptosporangium minutisporangium</name>
    <dbReference type="NCBI Taxonomy" id="113569"/>
    <lineage>
        <taxon>Bacteria</taxon>
        <taxon>Bacillati</taxon>
        <taxon>Actinomycetota</taxon>
        <taxon>Actinomycetes</taxon>
        <taxon>Cryptosporangiales</taxon>
        <taxon>Cryptosporangiaceae</taxon>
        <taxon>Cryptosporangium</taxon>
    </lineage>
</organism>
<proteinExistence type="predicted"/>
<comment type="caution">
    <text evidence="1">The sequence shown here is derived from an EMBL/GenBank/DDBJ whole genome shotgun (WGS) entry which is preliminary data.</text>
</comment>
<protein>
    <submittedName>
        <fullName evidence="1">Uncharacterized protein</fullName>
    </submittedName>
</protein>
<accession>A0ABP6T4X2</accession>
<dbReference type="EMBL" id="BAAAYN010000037">
    <property type="protein sequence ID" value="GAA3392269.1"/>
    <property type="molecule type" value="Genomic_DNA"/>
</dbReference>
<reference evidence="2" key="1">
    <citation type="journal article" date="2019" name="Int. J. Syst. Evol. Microbiol.">
        <title>The Global Catalogue of Microorganisms (GCM) 10K type strain sequencing project: providing services to taxonomists for standard genome sequencing and annotation.</title>
        <authorList>
            <consortium name="The Broad Institute Genomics Platform"/>
            <consortium name="The Broad Institute Genome Sequencing Center for Infectious Disease"/>
            <person name="Wu L."/>
            <person name="Ma J."/>
        </authorList>
    </citation>
    <scope>NUCLEOTIDE SEQUENCE [LARGE SCALE GENOMIC DNA]</scope>
    <source>
        <strain evidence="2">JCM 9458</strain>
    </source>
</reference>
<evidence type="ECO:0000313" key="1">
    <source>
        <dbReference type="EMBL" id="GAA3392269.1"/>
    </source>
</evidence>
<sequence>MAQALIAVLAVLGSLGGVILGSYLSGRAQTRAWQREALDRDKRDKRVVMSAFATAAREWRATVMSETQLCCRLRQFRAPDMRSAAKRKRRPSVACKRSGWSARL</sequence>
<evidence type="ECO:0000313" key="2">
    <source>
        <dbReference type="Proteomes" id="UP001501676"/>
    </source>
</evidence>
<dbReference type="Proteomes" id="UP001501676">
    <property type="component" value="Unassembled WGS sequence"/>
</dbReference>
<name>A0ABP6T4X2_9ACTN</name>
<keyword evidence="2" id="KW-1185">Reference proteome</keyword>